<dbReference type="Proteomes" id="UP001303760">
    <property type="component" value="Unassembled WGS sequence"/>
</dbReference>
<proteinExistence type="predicted"/>
<keyword evidence="2" id="KW-1185">Reference proteome</keyword>
<dbReference type="EMBL" id="MU860406">
    <property type="protein sequence ID" value="KAK4234177.1"/>
    <property type="molecule type" value="Genomic_DNA"/>
</dbReference>
<name>A0AAN7C352_9PEZI</name>
<comment type="caution">
    <text evidence="1">The sequence shown here is derived from an EMBL/GenBank/DDBJ whole genome shotgun (WGS) entry which is preliminary data.</text>
</comment>
<dbReference type="AlphaFoldDB" id="A0AAN7C352"/>
<organism evidence="1 2">
    <name type="scientific">Achaetomium macrosporum</name>
    <dbReference type="NCBI Taxonomy" id="79813"/>
    <lineage>
        <taxon>Eukaryota</taxon>
        <taxon>Fungi</taxon>
        <taxon>Dikarya</taxon>
        <taxon>Ascomycota</taxon>
        <taxon>Pezizomycotina</taxon>
        <taxon>Sordariomycetes</taxon>
        <taxon>Sordariomycetidae</taxon>
        <taxon>Sordariales</taxon>
        <taxon>Chaetomiaceae</taxon>
        <taxon>Achaetomium</taxon>
    </lineage>
</organism>
<sequence>MLAAKVFAEAFVAFTTQETIISGCDLATLINQVTKEQSTPGQAERFAGCLEAEEFSKMKETEFGLHKRELMKEGLESMKMNLKMELSDWLMEWWEAVFKRAYVTSRTTSSEDAVSPAAVSAFLARPRKLRGSIRTAAETVRDADMQEMGTDNKVAEVVIDLLGWLTAMKIEIAVQDGKARSIWEATTTITLRGITVPETEAKAKGSNKPPLIPLPPTSDREVRRELRPHPVSKVKLPVQVLSIPTSIPASSNLFSERLEPSLVAPSFVQSLGLRLVEAASDAVRTFETPWRRIPSKHSVQLSISQPRNDLPAVTVSCIVVEDAQLIWGDGDLVLGRHFLDTALGENLPPKASITTALVPPSSGV</sequence>
<evidence type="ECO:0000313" key="2">
    <source>
        <dbReference type="Proteomes" id="UP001303760"/>
    </source>
</evidence>
<evidence type="ECO:0000313" key="1">
    <source>
        <dbReference type="EMBL" id="KAK4234177.1"/>
    </source>
</evidence>
<reference evidence="1" key="2">
    <citation type="submission" date="2023-05" db="EMBL/GenBank/DDBJ databases">
        <authorList>
            <consortium name="Lawrence Berkeley National Laboratory"/>
            <person name="Steindorff A."/>
            <person name="Hensen N."/>
            <person name="Bonometti L."/>
            <person name="Westerberg I."/>
            <person name="Brannstrom I.O."/>
            <person name="Guillou S."/>
            <person name="Cros-Aarteil S."/>
            <person name="Calhoun S."/>
            <person name="Haridas S."/>
            <person name="Kuo A."/>
            <person name="Mondo S."/>
            <person name="Pangilinan J."/>
            <person name="Riley R."/>
            <person name="Labutti K."/>
            <person name="Andreopoulos B."/>
            <person name="Lipzen A."/>
            <person name="Chen C."/>
            <person name="Yanf M."/>
            <person name="Daum C."/>
            <person name="Ng V."/>
            <person name="Clum A."/>
            <person name="Ohm R."/>
            <person name="Martin F."/>
            <person name="Silar P."/>
            <person name="Natvig D."/>
            <person name="Lalanne C."/>
            <person name="Gautier V."/>
            <person name="Ament-Velasquez S.L."/>
            <person name="Kruys A."/>
            <person name="Hutchinson M.I."/>
            <person name="Powell A.J."/>
            <person name="Barry K."/>
            <person name="Miller A.N."/>
            <person name="Grigoriev I.V."/>
            <person name="Debuchy R."/>
            <person name="Gladieux P."/>
            <person name="Thoren M.H."/>
            <person name="Johannesson H."/>
        </authorList>
    </citation>
    <scope>NUCLEOTIDE SEQUENCE</scope>
    <source>
        <strain evidence="1">CBS 532.94</strain>
    </source>
</reference>
<reference evidence="1" key="1">
    <citation type="journal article" date="2023" name="Mol. Phylogenet. Evol.">
        <title>Genome-scale phylogeny and comparative genomics of the fungal order Sordariales.</title>
        <authorList>
            <person name="Hensen N."/>
            <person name="Bonometti L."/>
            <person name="Westerberg I."/>
            <person name="Brannstrom I.O."/>
            <person name="Guillou S."/>
            <person name="Cros-Aarteil S."/>
            <person name="Calhoun S."/>
            <person name="Haridas S."/>
            <person name="Kuo A."/>
            <person name="Mondo S."/>
            <person name="Pangilinan J."/>
            <person name="Riley R."/>
            <person name="LaButti K."/>
            <person name="Andreopoulos B."/>
            <person name="Lipzen A."/>
            <person name="Chen C."/>
            <person name="Yan M."/>
            <person name="Daum C."/>
            <person name="Ng V."/>
            <person name="Clum A."/>
            <person name="Steindorff A."/>
            <person name="Ohm R.A."/>
            <person name="Martin F."/>
            <person name="Silar P."/>
            <person name="Natvig D.O."/>
            <person name="Lalanne C."/>
            <person name="Gautier V."/>
            <person name="Ament-Velasquez S.L."/>
            <person name="Kruys A."/>
            <person name="Hutchinson M.I."/>
            <person name="Powell A.J."/>
            <person name="Barry K."/>
            <person name="Miller A.N."/>
            <person name="Grigoriev I.V."/>
            <person name="Debuchy R."/>
            <person name="Gladieux P."/>
            <person name="Hiltunen Thoren M."/>
            <person name="Johannesson H."/>
        </authorList>
    </citation>
    <scope>NUCLEOTIDE SEQUENCE</scope>
    <source>
        <strain evidence="1">CBS 532.94</strain>
    </source>
</reference>
<accession>A0AAN7C352</accession>
<protein>
    <submittedName>
        <fullName evidence="1">Uncharacterized protein</fullName>
    </submittedName>
</protein>
<gene>
    <name evidence="1" type="ORF">C8A03DRAFT_38059</name>
</gene>